<protein>
    <submittedName>
        <fullName evidence="1">Uncharacterized protein</fullName>
    </submittedName>
</protein>
<dbReference type="AlphaFoldDB" id="G0UY11"/>
<name>G0UY11_TRYCI</name>
<sequence>MEKQTQSKRHVSLIIDDTCDDLFEAILKYLNTEKGTLTLLTAVKRQNVVESTVIVEENGRPSLLILVIACNDLQLLIRKGCAQEYLMAVHGAVGCPVYVVVIGHPTGPRVPALWEGIGKLCTETSLLPVLVGVDFAPSMGRAADIVVAHGSKATKESRTDQHLVRADGRRKCDPSDYHTLYLCMLSEIATVSERRASVIKSTFPSLYLLLEAIDSGSVERVLARGYDEQRSCSVLDPYIVEVLSTDYSAADKEEEAKKLVEISKGFFSLDTK</sequence>
<reference evidence="1" key="1">
    <citation type="journal article" date="2012" name="Proc. Natl. Acad. Sci. U.S.A.">
        <title>Antigenic diversity is generated by distinct evolutionary mechanisms in African trypanosome species.</title>
        <authorList>
            <person name="Jackson A.P."/>
            <person name="Berry A."/>
            <person name="Aslett M."/>
            <person name="Allison H.C."/>
            <person name="Burton P."/>
            <person name="Vavrova-Anderson J."/>
            <person name="Brown R."/>
            <person name="Browne H."/>
            <person name="Corton N."/>
            <person name="Hauser H."/>
            <person name="Gamble J."/>
            <person name="Gilderthorp R."/>
            <person name="Marcello L."/>
            <person name="McQuillan J."/>
            <person name="Otto T.D."/>
            <person name="Quail M.A."/>
            <person name="Sanders M.J."/>
            <person name="van Tonder A."/>
            <person name="Ginger M.L."/>
            <person name="Field M.C."/>
            <person name="Barry J.D."/>
            <person name="Hertz-Fowler C."/>
            <person name="Berriman M."/>
        </authorList>
    </citation>
    <scope>NUCLEOTIDE SEQUENCE</scope>
    <source>
        <strain evidence="1">IL3000</strain>
    </source>
</reference>
<organism evidence="1">
    <name type="scientific">Trypanosoma congolense (strain IL3000)</name>
    <dbReference type="NCBI Taxonomy" id="1068625"/>
    <lineage>
        <taxon>Eukaryota</taxon>
        <taxon>Discoba</taxon>
        <taxon>Euglenozoa</taxon>
        <taxon>Kinetoplastea</taxon>
        <taxon>Metakinetoplastina</taxon>
        <taxon>Trypanosomatida</taxon>
        <taxon>Trypanosomatidae</taxon>
        <taxon>Trypanosoma</taxon>
        <taxon>Nannomonas</taxon>
    </lineage>
</organism>
<accession>G0UY11</accession>
<dbReference type="VEuPathDB" id="TriTrypDB:TcIL3000_10_10570"/>
<dbReference type="EMBL" id="HE575323">
    <property type="protein sequence ID" value="CCC94278.1"/>
    <property type="molecule type" value="Genomic_DNA"/>
</dbReference>
<evidence type="ECO:0000313" key="1">
    <source>
        <dbReference type="EMBL" id="CCC94278.1"/>
    </source>
</evidence>
<gene>
    <name evidence="1" type="ORF">TCIL3000_10_10570</name>
</gene>
<proteinExistence type="predicted"/>